<evidence type="ECO:0000256" key="1">
    <source>
        <dbReference type="SAM" id="MobiDB-lite"/>
    </source>
</evidence>
<gene>
    <name evidence="2" type="ORF">PCAR00345_LOCUS33418</name>
</gene>
<accession>A0A7S4F889</accession>
<reference evidence="2" key="1">
    <citation type="submission" date="2021-01" db="EMBL/GenBank/DDBJ databases">
        <authorList>
            <person name="Corre E."/>
            <person name="Pelletier E."/>
            <person name="Niang G."/>
            <person name="Scheremetjew M."/>
            <person name="Finn R."/>
            <person name="Kale V."/>
            <person name="Holt S."/>
            <person name="Cochrane G."/>
            <person name="Meng A."/>
            <person name="Brown T."/>
            <person name="Cohen L."/>
        </authorList>
    </citation>
    <scope>NUCLEOTIDE SEQUENCE</scope>
    <source>
        <strain evidence="2">CCMP645</strain>
    </source>
</reference>
<sequence length="106" mass="11324">MKRQPSSAGSSESTGLKTRRAPFTRKACAGGGSAKVLPQRVAKDESARTCAYGALVHGHGATVRRARRQSKSWRNVPVAYSLPSSSFCVQSVRLSRSSCIISVESL</sequence>
<feature type="region of interest" description="Disordered" evidence="1">
    <location>
        <begin position="1"/>
        <end position="24"/>
    </location>
</feature>
<protein>
    <submittedName>
        <fullName evidence="2">Uncharacterized protein</fullName>
    </submittedName>
</protein>
<dbReference type="AlphaFoldDB" id="A0A7S4F889"/>
<proteinExistence type="predicted"/>
<dbReference type="EMBL" id="HBIZ01052212">
    <property type="protein sequence ID" value="CAE0780779.1"/>
    <property type="molecule type" value="Transcribed_RNA"/>
</dbReference>
<feature type="compositionally biased region" description="Polar residues" evidence="1">
    <location>
        <begin position="1"/>
        <end position="16"/>
    </location>
</feature>
<evidence type="ECO:0000313" key="2">
    <source>
        <dbReference type="EMBL" id="CAE0780779.1"/>
    </source>
</evidence>
<organism evidence="2">
    <name type="scientific">Chrysotila carterae</name>
    <name type="common">Marine alga</name>
    <name type="synonym">Syracosphaera carterae</name>
    <dbReference type="NCBI Taxonomy" id="13221"/>
    <lineage>
        <taxon>Eukaryota</taxon>
        <taxon>Haptista</taxon>
        <taxon>Haptophyta</taxon>
        <taxon>Prymnesiophyceae</taxon>
        <taxon>Isochrysidales</taxon>
        <taxon>Isochrysidaceae</taxon>
        <taxon>Chrysotila</taxon>
    </lineage>
</organism>
<name>A0A7S4F889_CHRCT</name>